<evidence type="ECO:0008006" key="5">
    <source>
        <dbReference type="Google" id="ProtNLM"/>
    </source>
</evidence>
<accession>A0A560KK85</accession>
<feature type="region of interest" description="Disordered" evidence="1">
    <location>
        <begin position="408"/>
        <end position="433"/>
    </location>
</feature>
<reference evidence="3 4" key="1">
    <citation type="submission" date="2019-06" db="EMBL/GenBank/DDBJ databases">
        <title>Genomic Encyclopedia of Type Strains, Phase IV (KMG-V): Genome sequencing to study the core and pangenomes of soil and plant-associated prokaryotes.</title>
        <authorList>
            <person name="Whitman W."/>
        </authorList>
    </citation>
    <scope>NUCLEOTIDE SEQUENCE [LARGE SCALE GENOMIC DNA]</scope>
    <source>
        <strain evidence="3 4">BR 12005</strain>
    </source>
</reference>
<dbReference type="AlphaFoldDB" id="A0A560KK85"/>
<dbReference type="Proteomes" id="UP000320516">
    <property type="component" value="Unassembled WGS sequence"/>
</dbReference>
<feature type="signal peptide" evidence="2">
    <location>
        <begin position="1"/>
        <end position="21"/>
    </location>
</feature>
<feature type="chain" id="PRO_5022246568" description="Erythromycin esterase" evidence="2">
    <location>
        <begin position="22"/>
        <end position="433"/>
    </location>
</feature>
<protein>
    <recommendedName>
        <fullName evidence="5">Erythromycin esterase</fullName>
    </recommendedName>
</protein>
<organism evidence="3 4">
    <name type="scientific">Nitrospirillum amazonense</name>
    <dbReference type="NCBI Taxonomy" id="28077"/>
    <lineage>
        <taxon>Bacteria</taxon>
        <taxon>Pseudomonadati</taxon>
        <taxon>Pseudomonadota</taxon>
        <taxon>Alphaproteobacteria</taxon>
        <taxon>Rhodospirillales</taxon>
        <taxon>Azospirillaceae</taxon>
        <taxon>Nitrospirillum</taxon>
    </lineage>
</organism>
<sequence>MGRSRASLFAAMLMLAVPAAAQEGAQPTPVPPGAHLPFQRSERLSAGDFVGEIHAYGAVGPDLAQALATQYARLGRPDLAWAAGRLHGKPGCDVVAQEGISTDPLDLLSRLAQDRRVVMINENHFAPTSRAFWLAVLPRLRQMGFTHVALEALSPRGDDWTDGEVRESIAGGKGFAPYLGEPTFAAVIRRAMALGFTLVPYDEADLASPGADREERIASRERVEAARLADTLTHMPTDGKLLVLAGWSHVNKGLSGPAHLHWMAEVFKERTGIDPLTVDTTSCQLTGPKDSAVTYTAPDGAPKVIPAAVGHVDMQVYMPLPGGDDLIAAAGVSRHWLGRPVAIPAALLPKGGDGVVEARKPGQSADTAPYDRLFLRPGEVLPLYLPPGRYVLTLRGEGGGIQASTSLTVAAPPHGKTPGTELSQATNRVAPSR</sequence>
<keyword evidence="2" id="KW-0732">Signal</keyword>
<name>A0A560KK85_9PROT</name>
<comment type="caution">
    <text evidence="3">The sequence shown here is derived from an EMBL/GenBank/DDBJ whole genome shotgun (WGS) entry which is preliminary data.</text>
</comment>
<evidence type="ECO:0000313" key="3">
    <source>
        <dbReference type="EMBL" id="TWB82504.1"/>
    </source>
</evidence>
<evidence type="ECO:0000313" key="4">
    <source>
        <dbReference type="Proteomes" id="UP000320516"/>
    </source>
</evidence>
<dbReference type="EMBL" id="VITV01000001">
    <property type="protein sequence ID" value="TWB82504.1"/>
    <property type="molecule type" value="Genomic_DNA"/>
</dbReference>
<feature type="compositionally biased region" description="Polar residues" evidence="1">
    <location>
        <begin position="420"/>
        <end position="433"/>
    </location>
</feature>
<evidence type="ECO:0000256" key="2">
    <source>
        <dbReference type="SAM" id="SignalP"/>
    </source>
</evidence>
<gene>
    <name evidence="3" type="ORF">FBZ87_101208</name>
</gene>
<proteinExistence type="predicted"/>
<evidence type="ECO:0000256" key="1">
    <source>
        <dbReference type="SAM" id="MobiDB-lite"/>
    </source>
</evidence>